<dbReference type="Proteomes" id="UP000026682">
    <property type="component" value="Unassembled WGS sequence"/>
</dbReference>
<gene>
    <name evidence="1" type="ORF">L497_2354</name>
</gene>
<comment type="caution">
    <text evidence="1">The sequence shown here is derived from an EMBL/GenBank/DDBJ whole genome shotgun (WGS) entry which is preliminary data.</text>
</comment>
<sequence>MLSSPSYPMPQTRTASPLGERCRLVDLAAQKAAASLLAELAEGVATTDGMLAHLPIDLRQGRPDSYTRHIAYADPHGRYTIAYLI</sequence>
<evidence type="ECO:0000313" key="2">
    <source>
        <dbReference type="Proteomes" id="UP000026682"/>
    </source>
</evidence>
<evidence type="ECO:0000313" key="1">
    <source>
        <dbReference type="EMBL" id="KAK90621.1"/>
    </source>
</evidence>
<dbReference type="AlphaFoldDB" id="A0A158M4D8"/>
<name>A0A158M4D8_9BORD</name>
<dbReference type="EMBL" id="JFZZ01000071">
    <property type="protein sequence ID" value="KAK90621.1"/>
    <property type="molecule type" value="Genomic_DNA"/>
</dbReference>
<protein>
    <submittedName>
        <fullName evidence="1">Uncharacterized protein</fullName>
    </submittedName>
</protein>
<dbReference type="PATRIC" id="fig|1331206.3.peg.2015"/>
<accession>A0A158M4D8</accession>
<reference evidence="1 2" key="1">
    <citation type="submission" date="2014-03" db="EMBL/GenBank/DDBJ databases">
        <title>Genome sequence of Bordetella holmseii.</title>
        <authorList>
            <person name="Harvill E."/>
            <person name="Goodfield L.L."/>
            <person name="Ivanov Y."/>
            <person name="Meyer J.A."/>
            <person name="Newth C."/>
            <person name="Cassiday P."/>
            <person name="Tondella M.L."/>
            <person name="Liao P."/>
            <person name="Zimmerman J."/>
            <person name="Meert K."/>
            <person name="Wessel D."/>
            <person name="Berger J."/>
            <person name="Dean J.M."/>
            <person name="Holubkov R."/>
            <person name="Burr J."/>
            <person name="Liu T."/>
            <person name="Brinkac L.M."/>
            <person name="Sanka R."/>
            <person name="Kim M."/>
            <person name="Losada L."/>
        </authorList>
    </citation>
    <scope>NUCLEOTIDE SEQUENCE [LARGE SCALE GENOMIC DNA]</scope>
    <source>
        <strain evidence="1 2">CDC-H585-BH</strain>
    </source>
</reference>
<organism evidence="1 2">
    <name type="scientific">Bordetella holmesii CDC-H585-BH</name>
    <dbReference type="NCBI Taxonomy" id="1331206"/>
    <lineage>
        <taxon>Bacteria</taxon>
        <taxon>Pseudomonadati</taxon>
        <taxon>Pseudomonadota</taxon>
        <taxon>Betaproteobacteria</taxon>
        <taxon>Burkholderiales</taxon>
        <taxon>Alcaligenaceae</taxon>
        <taxon>Bordetella</taxon>
    </lineage>
</organism>
<proteinExistence type="predicted"/>